<name>A0A0M6XYQ0_9HYPH</name>
<keyword evidence="1 4" id="KW-0032">Aminotransferase</keyword>
<dbReference type="CDD" id="cd05008">
    <property type="entry name" value="SIS_GlmS_GlmD_1"/>
    <property type="match status" value="1"/>
</dbReference>
<dbReference type="GO" id="GO:1901135">
    <property type="term" value="P:carbohydrate derivative metabolic process"/>
    <property type="evidence" value="ECO:0007669"/>
    <property type="project" value="InterPro"/>
</dbReference>
<dbReference type="EMBL" id="CXST01000001">
    <property type="protein sequence ID" value="CTQ42148.1"/>
    <property type="molecule type" value="Genomic_DNA"/>
</dbReference>
<keyword evidence="5" id="KW-1185">Reference proteome</keyword>
<dbReference type="PANTHER" id="PTHR10937">
    <property type="entry name" value="GLUCOSAMINE--FRUCTOSE-6-PHOSPHATE AMINOTRANSFERASE, ISOMERIZING"/>
    <property type="match status" value="1"/>
</dbReference>
<dbReference type="InterPro" id="IPR001347">
    <property type="entry name" value="SIS_dom"/>
</dbReference>
<feature type="domain" description="SIS" evidence="3">
    <location>
        <begin position="200"/>
        <end position="331"/>
    </location>
</feature>
<dbReference type="GO" id="GO:0097367">
    <property type="term" value="F:carbohydrate derivative binding"/>
    <property type="evidence" value="ECO:0007669"/>
    <property type="project" value="InterPro"/>
</dbReference>
<accession>A0A0M6XYQ0</accession>
<evidence type="ECO:0000259" key="3">
    <source>
        <dbReference type="PROSITE" id="PS51464"/>
    </source>
</evidence>
<reference evidence="5" key="1">
    <citation type="submission" date="2015-07" db="EMBL/GenBank/DDBJ databases">
        <authorList>
            <person name="Rodrigo-Torres Lidia"/>
            <person name="Arahal R.David."/>
        </authorList>
    </citation>
    <scope>NUCLEOTIDE SEQUENCE [LARGE SCALE GENOMIC DNA]</scope>
    <source>
        <strain evidence="5">CECT 4801</strain>
    </source>
</reference>
<dbReference type="Pfam" id="PF01380">
    <property type="entry name" value="SIS"/>
    <property type="match status" value="2"/>
</dbReference>
<dbReference type="EC" id="2.6.1.16" evidence="4"/>
<dbReference type="SUPFAM" id="SSF53697">
    <property type="entry name" value="SIS domain"/>
    <property type="match status" value="1"/>
</dbReference>
<dbReference type="OrthoDB" id="9761808at2"/>
<dbReference type="PROSITE" id="PS51464">
    <property type="entry name" value="SIS"/>
    <property type="match status" value="2"/>
</dbReference>
<feature type="domain" description="SIS" evidence="3">
    <location>
        <begin position="38"/>
        <end position="179"/>
    </location>
</feature>
<dbReference type="InterPro" id="IPR035466">
    <property type="entry name" value="GlmS/AgaS_SIS"/>
</dbReference>
<dbReference type="PANTHER" id="PTHR10937:SF8">
    <property type="entry name" value="AMINOTRANSFERASE-RELATED"/>
    <property type="match status" value="1"/>
</dbReference>
<dbReference type="Gene3D" id="3.40.50.10490">
    <property type="entry name" value="Glucose-6-phosphate isomerase like protein, domain 1"/>
    <property type="match status" value="2"/>
</dbReference>
<dbReference type="Proteomes" id="UP000048926">
    <property type="component" value="Unassembled WGS sequence"/>
</dbReference>
<dbReference type="CDD" id="cd05009">
    <property type="entry name" value="SIS_GlmS_GlmD_2"/>
    <property type="match status" value="1"/>
</dbReference>
<proteinExistence type="predicted"/>
<organism evidence="4 5">
    <name type="scientific">Roseibium aggregatum</name>
    <dbReference type="NCBI Taxonomy" id="187304"/>
    <lineage>
        <taxon>Bacteria</taxon>
        <taxon>Pseudomonadati</taxon>
        <taxon>Pseudomonadota</taxon>
        <taxon>Alphaproteobacteria</taxon>
        <taxon>Hyphomicrobiales</taxon>
        <taxon>Stappiaceae</taxon>
        <taxon>Roseibium</taxon>
    </lineage>
</organism>
<evidence type="ECO:0000256" key="1">
    <source>
        <dbReference type="ARBA" id="ARBA00022576"/>
    </source>
</evidence>
<evidence type="ECO:0000313" key="5">
    <source>
        <dbReference type="Proteomes" id="UP000048926"/>
    </source>
</evidence>
<dbReference type="GO" id="GO:0004360">
    <property type="term" value="F:glutamine-fructose-6-phosphate transaminase (isomerizing) activity"/>
    <property type="evidence" value="ECO:0007669"/>
    <property type="project" value="UniProtKB-EC"/>
</dbReference>
<evidence type="ECO:0000256" key="2">
    <source>
        <dbReference type="ARBA" id="ARBA00022737"/>
    </source>
</evidence>
<sequence>MIEASTMATPTHMRREIEEIPDAARRLLADGHPLIRDIAKKAGAPVFLASVARGSSDHAATFLKYASEIYLGLAMASLGPSVSSVYGGKVKLGEALVIAISQSGASPDSLSVVESATEQGAFTVGFTNTSGSELAKLSSAAIDICAGPERSVAATKTFVNSVLAGLLLLAEIGADKELLDALAALPEHFEKAIDKDWRALAKPIEQRGSLYVIGRGPGLAIANEAALKFKETCQIHAEAYSSAEVMHGPVSIVENGYPILALGVRDAAEEGLAQAADRMADQGGSVFATTDKVERAEKLAFQATGHPLTDALVQIVSFYAFIEWFARQRGFNPDVPKHLKKVTQTV</sequence>
<evidence type="ECO:0000313" key="4">
    <source>
        <dbReference type="EMBL" id="CTQ42148.1"/>
    </source>
</evidence>
<keyword evidence="4" id="KW-0808">Transferase</keyword>
<gene>
    <name evidence="4" type="primary">glmS</name>
    <name evidence="4" type="ORF">LAL4801_00571</name>
</gene>
<keyword evidence="2" id="KW-0677">Repeat</keyword>
<dbReference type="STRING" id="187304.B0E33_27235"/>
<dbReference type="InterPro" id="IPR035490">
    <property type="entry name" value="GlmS/FrlB_SIS"/>
</dbReference>
<protein>
    <submittedName>
        <fullName evidence="4">Glutamine--fructose-6-phosphate aminotransferase [isomerizing]</fullName>
        <ecNumber evidence="4">2.6.1.16</ecNumber>
    </submittedName>
</protein>
<dbReference type="InterPro" id="IPR046348">
    <property type="entry name" value="SIS_dom_sf"/>
</dbReference>
<dbReference type="RefSeq" id="WP_082444409.1">
    <property type="nucleotide sequence ID" value="NZ_CXST01000001.1"/>
</dbReference>
<dbReference type="AlphaFoldDB" id="A0A0M6XYQ0"/>